<accession>A0A833UPH3</accession>
<evidence type="ECO:0000313" key="2">
    <source>
        <dbReference type="Proteomes" id="UP000490535"/>
    </source>
</evidence>
<protein>
    <submittedName>
        <fullName evidence="1">Uncharacterized protein</fullName>
    </submittedName>
</protein>
<sequence>MFAVHVFDVNYSDNKSIKEIVILPNLNQSSERIDL</sequence>
<dbReference type="Proteomes" id="UP000490535">
    <property type="component" value="Unassembled WGS sequence"/>
</dbReference>
<reference evidence="2" key="1">
    <citation type="journal article" date="2020" name="MBio">
        <title>Horizontal gene transfer to a defensive symbiont with a reduced genome amongst a multipartite beetle microbiome.</title>
        <authorList>
            <person name="Waterworth S.C."/>
            <person name="Florez L.V."/>
            <person name="Rees E.R."/>
            <person name="Hertweck C."/>
            <person name="Kaltenpoth M."/>
            <person name="Kwan J.C."/>
        </authorList>
    </citation>
    <scope>NUCLEOTIDE SEQUENCE [LARGE SCALE GENOMIC DNA]</scope>
</reference>
<comment type="caution">
    <text evidence="1">The sequence shown here is derived from an EMBL/GenBank/DDBJ whole genome shotgun (WGS) entry which is preliminary data.</text>
</comment>
<organism evidence="1 2">
    <name type="scientific">Acinetobacter bereziniae</name>
    <name type="common">Acinetobacter genomosp. 10</name>
    <dbReference type="NCBI Taxonomy" id="106648"/>
    <lineage>
        <taxon>Bacteria</taxon>
        <taxon>Pseudomonadati</taxon>
        <taxon>Pseudomonadota</taxon>
        <taxon>Gammaproteobacteria</taxon>
        <taxon>Moraxellales</taxon>
        <taxon>Moraxellaceae</taxon>
        <taxon>Acinetobacter</taxon>
    </lineage>
</organism>
<gene>
    <name evidence="1" type="ORF">GAK29_02049</name>
</gene>
<proteinExistence type="predicted"/>
<evidence type="ECO:0000313" key="1">
    <source>
        <dbReference type="EMBL" id="KAF1025260.1"/>
    </source>
</evidence>
<dbReference type="EMBL" id="WNDP01000043">
    <property type="protein sequence ID" value="KAF1025260.1"/>
    <property type="molecule type" value="Genomic_DNA"/>
</dbReference>
<name>A0A833UPH3_ACIBZ</name>
<dbReference type="AlphaFoldDB" id="A0A833UPH3"/>